<dbReference type="Pfam" id="PF01979">
    <property type="entry name" value="Amidohydro_1"/>
    <property type="match status" value="1"/>
</dbReference>
<evidence type="ECO:0000313" key="8">
    <source>
        <dbReference type="Proteomes" id="UP000787419"/>
    </source>
</evidence>
<comment type="function">
    <text evidence="2">Catalyzes the reversible cyclization of carbamoyl aspartate to dihydroorotate.</text>
</comment>
<evidence type="ECO:0000256" key="2">
    <source>
        <dbReference type="ARBA" id="ARBA00002368"/>
    </source>
</evidence>
<gene>
    <name evidence="7" type="ORF">HXN55_11245</name>
</gene>
<comment type="caution">
    <text evidence="7">The sequence shown here is derived from an EMBL/GenBank/DDBJ whole genome shotgun (WGS) entry which is preliminary data.</text>
</comment>
<keyword evidence="4" id="KW-0479">Metal-binding</keyword>
<evidence type="ECO:0000256" key="4">
    <source>
        <dbReference type="ARBA" id="ARBA00022723"/>
    </source>
</evidence>
<dbReference type="Proteomes" id="UP000787419">
    <property type="component" value="Unassembled WGS sequence"/>
</dbReference>
<evidence type="ECO:0000256" key="3">
    <source>
        <dbReference type="ARBA" id="ARBA00010286"/>
    </source>
</evidence>
<dbReference type="AlphaFoldDB" id="A0A9D5WX84"/>
<dbReference type="GO" id="GO:0005737">
    <property type="term" value="C:cytoplasm"/>
    <property type="evidence" value="ECO:0007669"/>
    <property type="project" value="TreeGrafter"/>
</dbReference>
<keyword evidence="5 7" id="KW-0378">Hydrolase</keyword>
<dbReference type="CDD" id="cd01318">
    <property type="entry name" value="DHOase_IIb"/>
    <property type="match status" value="1"/>
</dbReference>
<dbReference type="GO" id="GO:0004151">
    <property type="term" value="F:dihydroorotase activity"/>
    <property type="evidence" value="ECO:0007669"/>
    <property type="project" value="UniProtKB-EC"/>
</dbReference>
<dbReference type="GO" id="GO:0046872">
    <property type="term" value="F:metal ion binding"/>
    <property type="evidence" value="ECO:0007669"/>
    <property type="project" value="UniProtKB-KW"/>
</dbReference>
<reference evidence="7" key="1">
    <citation type="submission" date="2020-04" db="EMBL/GenBank/DDBJ databases">
        <title>Deep metagenomics examines the oral microbiome during advanced dental caries in children, revealing novel taxa and co-occurrences with host molecules.</title>
        <authorList>
            <person name="Baker J.L."/>
            <person name="Morton J.T."/>
            <person name="Dinis M."/>
            <person name="Alvarez R."/>
            <person name="Tran N.C."/>
            <person name="Knight R."/>
            <person name="Edlund A."/>
        </authorList>
    </citation>
    <scope>NUCLEOTIDE SEQUENCE</scope>
    <source>
        <strain evidence="7">JCVI_32_bin.50</strain>
    </source>
</reference>
<dbReference type="GO" id="GO:0004038">
    <property type="term" value="F:allantoinase activity"/>
    <property type="evidence" value="ECO:0007669"/>
    <property type="project" value="TreeGrafter"/>
</dbReference>
<dbReference type="InterPro" id="IPR011059">
    <property type="entry name" value="Metal-dep_hydrolase_composite"/>
</dbReference>
<accession>A0A9D5WX84</accession>
<dbReference type="RefSeq" id="WP_278491208.1">
    <property type="nucleotide sequence ID" value="NZ_JABZTM010000173.1"/>
</dbReference>
<dbReference type="InterPro" id="IPR006680">
    <property type="entry name" value="Amidohydro-rel"/>
</dbReference>
<dbReference type="InterPro" id="IPR050138">
    <property type="entry name" value="DHOase/Allantoinase_Hydrolase"/>
</dbReference>
<dbReference type="SUPFAM" id="SSF51338">
    <property type="entry name" value="Composite domain of metallo-dependent hydrolases"/>
    <property type="match status" value="1"/>
</dbReference>
<feature type="domain" description="Amidohydrolase-related" evidence="6">
    <location>
        <begin position="52"/>
        <end position="394"/>
    </location>
</feature>
<dbReference type="InterPro" id="IPR032466">
    <property type="entry name" value="Metal_Hydrolase"/>
</dbReference>
<dbReference type="PANTHER" id="PTHR43668">
    <property type="entry name" value="ALLANTOINASE"/>
    <property type="match status" value="1"/>
</dbReference>
<evidence type="ECO:0000259" key="6">
    <source>
        <dbReference type="Pfam" id="PF01979"/>
    </source>
</evidence>
<proteinExistence type="inferred from homology"/>
<evidence type="ECO:0000313" key="7">
    <source>
        <dbReference type="EMBL" id="MBF1447930.1"/>
    </source>
</evidence>
<dbReference type="EMBL" id="JABZTM010000173">
    <property type="protein sequence ID" value="MBF1447930.1"/>
    <property type="molecule type" value="Genomic_DNA"/>
</dbReference>
<comment type="similarity">
    <text evidence="3">Belongs to the metallo-dependent hydrolases superfamily. DHOase family. Class I DHOase subfamily.</text>
</comment>
<dbReference type="EC" id="3.5.2.3" evidence="7"/>
<dbReference type="SUPFAM" id="SSF51556">
    <property type="entry name" value="Metallo-dependent hydrolases"/>
    <property type="match status" value="1"/>
</dbReference>
<organism evidence="7 8">
    <name type="scientific">Prevotella nigrescens</name>
    <dbReference type="NCBI Taxonomy" id="28133"/>
    <lineage>
        <taxon>Bacteria</taxon>
        <taxon>Pseudomonadati</taxon>
        <taxon>Bacteroidota</taxon>
        <taxon>Bacteroidia</taxon>
        <taxon>Bacteroidales</taxon>
        <taxon>Prevotellaceae</taxon>
        <taxon>Prevotella</taxon>
    </lineage>
</organism>
<comment type="cofactor">
    <cofactor evidence="1">
        <name>Zn(2+)</name>
        <dbReference type="ChEBI" id="CHEBI:29105"/>
    </cofactor>
</comment>
<dbReference type="Gene3D" id="2.30.40.10">
    <property type="entry name" value="Urease, subunit C, domain 1"/>
    <property type="match status" value="1"/>
</dbReference>
<dbReference type="Gene3D" id="3.20.20.140">
    <property type="entry name" value="Metal-dependent hydrolases"/>
    <property type="match status" value="1"/>
</dbReference>
<dbReference type="GO" id="GO:0006145">
    <property type="term" value="P:purine nucleobase catabolic process"/>
    <property type="evidence" value="ECO:0007669"/>
    <property type="project" value="TreeGrafter"/>
</dbReference>
<dbReference type="NCBIfam" id="TIGR00857">
    <property type="entry name" value="pyrC_multi"/>
    <property type="match status" value="1"/>
</dbReference>
<dbReference type="PANTHER" id="PTHR43668:SF4">
    <property type="entry name" value="ALLANTOINASE"/>
    <property type="match status" value="1"/>
</dbReference>
<protein>
    <submittedName>
        <fullName evidence="7">Dihydroorotase</fullName>
        <ecNumber evidence="7">3.5.2.3</ecNumber>
    </submittedName>
</protein>
<dbReference type="PROSITE" id="PS00483">
    <property type="entry name" value="DIHYDROOROTASE_2"/>
    <property type="match status" value="1"/>
</dbReference>
<dbReference type="NCBIfam" id="NF006688">
    <property type="entry name" value="PRK09236.1"/>
    <property type="match status" value="1"/>
</dbReference>
<sequence length="453" mass="50352">MRKLIQGGTIVNEGQMLNGAIVIEDNRIAQILTEHTAPRGNFDEIVDASGCFVLPGVIDTHVHFREPGMENKADMESESRAAAVGGVTSFFEMPNTNPQTTTIEALNDKVERAKRSSHINYSFFFGATNNNADTIKQLDRHTVPGIKLFMGASTGNMLVDKRSALEQIFATAAAVGLPVMTHCEDSGIINDNMKRARMRYGNDPDICHHNEIRSEEACFQSSQLAVELALKHHTQLHIAHLSTARELGLLQQPHVRDFVTMEAVIAHLYFTNDDYATKGALIKCNPSVKTAHDRAELRRALADGRITTVATDHAPHLLSQKQGGCATAASGMPMVQYSLPTMLELVDSGVLTLERLVELMAHAPAKRFNISERGFLREGYRADIAIVQPNTPWTVTEADIQSKCKWSPMLGHEYRWKVVHTLCNGVHILDGKRFNADYRGEQIRFRNEKIDCL</sequence>
<evidence type="ECO:0000256" key="5">
    <source>
        <dbReference type="ARBA" id="ARBA00022801"/>
    </source>
</evidence>
<dbReference type="InterPro" id="IPR002195">
    <property type="entry name" value="Dihydroorotase_CS"/>
</dbReference>
<evidence type="ECO:0000256" key="1">
    <source>
        <dbReference type="ARBA" id="ARBA00001947"/>
    </source>
</evidence>
<name>A0A9D5WX84_9BACT</name>